<dbReference type="Proteomes" id="UP000245916">
    <property type="component" value="Unassembled WGS sequence"/>
</dbReference>
<feature type="domain" description="N-acetyltransferase" evidence="1">
    <location>
        <begin position="1"/>
        <end position="141"/>
    </location>
</feature>
<proteinExistence type="predicted"/>
<dbReference type="Gene3D" id="3.40.630.30">
    <property type="match status" value="1"/>
</dbReference>
<protein>
    <submittedName>
        <fullName evidence="2">Tyrosine protein phosphatase</fullName>
    </submittedName>
</protein>
<dbReference type="AlphaFoldDB" id="A0A2U2IZB5"/>
<sequence>MRLTRLDDSDLARLESALDAAGLPYDDVREAGRFFYWSDGPHASFVGLEVFGGDALLRSLVVPLGARGKGLGRRVVETLLVEASESGIERLWLLTTTAEAFFAAIGFEPVARQEAPPAIRTTREFRDLCPASATFMKLDLARNRL</sequence>
<dbReference type="OrthoDB" id="5197788at2"/>
<keyword evidence="3" id="KW-1185">Reference proteome</keyword>
<dbReference type="PROSITE" id="PS51186">
    <property type="entry name" value="GNAT"/>
    <property type="match status" value="1"/>
</dbReference>
<organism evidence="2 3">
    <name type="scientific">Allosphingosinicella humi</name>
    <dbReference type="NCBI Taxonomy" id="2068657"/>
    <lineage>
        <taxon>Bacteria</taxon>
        <taxon>Pseudomonadati</taxon>
        <taxon>Pseudomonadota</taxon>
        <taxon>Alphaproteobacteria</taxon>
        <taxon>Sphingomonadales</taxon>
        <taxon>Sphingomonadaceae</taxon>
        <taxon>Allosphingosinicella</taxon>
    </lineage>
</organism>
<dbReference type="InterPro" id="IPR000182">
    <property type="entry name" value="GNAT_dom"/>
</dbReference>
<evidence type="ECO:0000313" key="3">
    <source>
        <dbReference type="Proteomes" id="UP000245916"/>
    </source>
</evidence>
<dbReference type="Pfam" id="PF13508">
    <property type="entry name" value="Acetyltransf_7"/>
    <property type="match status" value="1"/>
</dbReference>
<dbReference type="CDD" id="cd04301">
    <property type="entry name" value="NAT_SF"/>
    <property type="match status" value="1"/>
</dbReference>
<dbReference type="GO" id="GO:0016747">
    <property type="term" value="F:acyltransferase activity, transferring groups other than amino-acyl groups"/>
    <property type="evidence" value="ECO:0007669"/>
    <property type="project" value="InterPro"/>
</dbReference>
<dbReference type="SUPFAM" id="SSF55729">
    <property type="entry name" value="Acyl-CoA N-acyltransferases (Nat)"/>
    <property type="match status" value="1"/>
</dbReference>
<reference evidence="2 3" key="1">
    <citation type="submission" date="2018-05" db="EMBL/GenBank/DDBJ databases">
        <title>Genome of Sphingosinicella humi QZX222.</title>
        <authorList>
            <person name="Qiao Z."/>
            <person name="Wang G."/>
        </authorList>
    </citation>
    <scope>NUCLEOTIDE SEQUENCE [LARGE SCALE GENOMIC DNA]</scope>
    <source>
        <strain evidence="2 3">QZX222</strain>
    </source>
</reference>
<accession>A0A2U2IZB5</accession>
<comment type="caution">
    <text evidence="2">The sequence shown here is derived from an EMBL/GenBank/DDBJ whole genome shotgun (WGS) entry which is preliminary data.</text>
</comment>
<evidence type="ECO:0000313" key="2">
    <source>
        <dbReference type="EMBL" id="PWG01424.1"/>
    </source>
</evidence>
<dbReference type="InterPro" id="IPR016181">
    <property type="entry name" value="Acyl_CoA_acyltransferase"/>
</dbReference>
<name>A0A2U2IZB5_9SPHN</name>
<dbReference type="EMBL" id="QFFF01000002">
    <property type="protein sequence ID" value="PWG01424.1"/>
    <property type="molecule type" value="Genomic_DNA"/>
</dbReference>
<dbReference type="NCBIfam" id="NF040501">
    <property type="entry name" value="resist_ArsN2"/>
    <property type="match status" value="1"/>
</dbReference>
<gene>
    <name evidence="2" type="ORF">DF286_14325</name>
</gene>
<evidence type="ECO:0000259" key="1">
    <source>
        <dbReference type="PROSITE" id="PS51186"/>
    </source>
</evidence>